<dbReference type="Pfam" id="PF01730">
    <property type="entry name" value="UreF"/>
    <property type="match status" value="1"/>
</dbReference>
<sequence>MSVSPLNASLALSRLLQLASPLLPVGAYCYSQGLEWAIESGQVKDVPSAQAWIGDSLQVYQARFELPVLYRLYQAWQADDLAQVQAWDDFYQAGRDTAEGYAETRQMGYSLRRLLSELKDTPPALVAKLNTLTSPAFPTMYAAIAQHWQIAPEHMLHGYAWGWCENQASAAMKTVPLGQVAGQTILLALGEQLPQVVASAMALPDEEMSNFNPLLSIAGCLHETQYSRLFRS</sequence>
<comment type="similarity">
    <text evidence="3">Belongs to the UreF family.</text>
</comment>
<evidence type="ECO:0000256" key="1">
    <source>
        <dbReference type="ARBA" id="ARBA00022988"/>
    </source>
</evidence>
<keyword evidence="1 3" id="KW-0996">Nickel insertion</keyword>
<keyword evidence="5" id="KW-1185">Reference proteome</keyword>
<evidence type="ECO:0000256" key="3">
    <source>
        <dbReference type="HAMAP-Rule" id="MF_01385"/>
    </source>
</evidence>
<dbReference type="EMBL" id="JBHTJW010000002">
    <property type="protein sequence ID" value="MFD0929523.1"/>
    <property type="molecule type" value="Genomic_DNA"/>
</dbReference>
<comment type="subunit">
    <text evidence="3">UreD, UreF and UreG form a complex that acts as a GTP-hydrolysis-dependent molecular chaperone, activating the urease apoprotein by helping to assemble the nickel containing metallocenter of UreC. The UreE protein probably delivers the nickel.</text>
</comment>
<gene>
    <name evidence="3" type="primary">ureF</name>
    <name evidence="4" type="ORF">ACFQ1T_06995</name>
</gene>
<comment type="function">
    <text evidence="3">Required for maturation of urease via the functional incorporation of the urease nickel metallocenter.</text>
</comment>
<dbReference type="PANTHER" id="PTHR33620">
    <property type="entry name" value="UREASE ACCESSORY PROTEIN F"/>
    <property type="match status" value="1"/>
</dbReference>
<dbReference type="HAMAP" id="MF_01385">
    <property type="entry name" value="UreF"/>
    <property type="match status" value="1"/>
</dbReference>
<reference evidence="5" key="1">
    <citation type="journal article" date="2019" name="Int. J. Syst. Evol. Microbiol.">
        <title>The Global Catalogue of Microorganisms (GCM) 10K type strain sequencing project: providing services to taxonomists for standard genome sequencing and annotation.</title>
        <authorList>
            <consortium name="The Broad Institute Genomics Platform"/>
            <consortium name="The Broad Institute Genome Sequencing Center for Infectious Disease"/>
            <person name="Wu L."/>
            <person name="Ma J."/>
        </authorList>
    </citation>
    <scope>NUCLEOTIDE SEQUENCE [LARGE SCALE GENOMIC DNA]</scope>
    <source>
        <strain evidence="5">CCUG 59685</strain>
    </source>
</reference>
<comment type="subcellular location">
    <subcellularLocation>
        <location evidence="3">Cytoplasm</location>
    </subcellularLocation>
</comment>
<dbReference type="PIRSF" id="PIRSF009467">
    <property type="entry name" value="Ureas_acces_UreF"/>
    <property type="match status" value="1"/>
</dbReference>
<proteinExistence type="inferred from homology"/>
<dbReference type="PANTHER" id="PTHR33620:SF1">
    <property type="entry name" value="UREASE ACCESSORY PROTEIN F"/>
    <property type="match status" value="1"/>
</dbReference>
<protein>
    <recommendedName>
        <fullName evidence="3">Urease accessory protein UreF</fullName>
    </recommendedName>
</protein>
<dbReference type="Gene3D" id="1.10.4190.10">
    <property type="entry name" value="Urease accessory protein UreF"/>
    <property type="match status" value="1"/>
</dbReference>
<keyword evidence="3" id="KW-0963">Cytoplasm</keyword>
<dbReference type="InterPro" id="IPR038277">
    <property type="entry name" value="UreF_sf"/>
</dbReference>
<accession>A0ABW3GGI5</accession>
<evidence type="ECO:0000256" key="2">
    <source>
        <dbReference type="ARBA" id="ARBA00023186"/>
    </source>
</evidence>
<comment type="caution">
    <text evidence="4">The sequence shown here is derived from an EMBL/GenBank/DDBJ whole genome shotgun (WGS) entry which is preliminary data.</text>
</comment>
<dbReference type="InterPro" id="IPR002639">
    <property type="entry name" value="UreF"/>
</dbReference>
<organism evidence="4 5">
    <name type="scientific">Methylophilus glucosoxydans</name>
    <dbReference type="NCBI Taxonomy" id="752553"/>
    <lineage>
        <taxon>Bacteria</taxon>
        <taxon>Pseudomonadati</taxon>
        <taxon>Pseudomonadota</taxon>
        <taxon>Betaproteobacteria</taxon>
        <taxon>Nitrosomonadales</taxon>
        <taxon>Methylophilaceae</taxon>
        <taxon>Methylophilus</taxon>
    </lineage>
</organism>
<evidence type="ECO:0000313" key="5">
    <source>
        <dbReference type="Proteomes" id="UP001597106"/>
    </source>
</evidence>
<name>A0ABW3GGI5_9PROT</name>
<keyword evidence="2 3" id="KW-0143">Chaperone</keyword>
<dbReference type="RefSeq" id="WP_275356074.1">
    <property type="nucleotide sequence ID" value="NZ_JBHTJW010000002.1"/>
</dbReference>
<dbReference type="Proteomes" id="UP001597106">
    <property type="component" value="Unassembled WGS sequence"/>
</dbReference>
<evidence type="ECO:0000313" key="4">
    <source>
        <dbReference type="EMBL" id="MFD0929523.1"/>
    </source>
</evidence>